<feature type="region of interest" description="Disordered" evidence="1">
    <location>
        <begin position="342"/>
        <end position="385"/>
    </location>
</feature>
<dbReference type="AlphaFoldDB" id="A0AAV5P4H2"/>
<feature type="compositionally biased region" description="Polar residues" evidence="1">
    <location>
        <begin position="348"/>
        <end position="363"/>
    </location>
</feature>
<comment type="caution">
    <text evidence="3">The sequence shown here is derived from an EMBL/GenBank/DDBJ whole genome shotgun (WGS) entry which is preliminary data.</text>
</comment>
<sequence>MKVFGSAYLSGNVYVRSFVIIVAIFLVALVTYLSYDKDTIKDSSSEKYSQPKQEMAVKPKENEVEVPQFEQPDQATDLAEQPIELEAPIKQQFSLIASAYSEELKHPAYSPPLNDDNPITLDPNRYHKVELPILEGKHKAALRLEQYRYFYPNPIRITIDSPLEIQQVSFDLRGVENGKSIASQTVNRAEATFKSSEDWPEEIRVKAKVTFAQGDDVLTGDFRFYVPVGKITGVDTLGSEGPDMLIPVQLEVKKSGTFRLRASLFSASGQPIASLRATKTLAEGRQEIHLKAHSSVLKTSSLKNSSLKNSALKNGTQQGGGSEFELRYLQLEKLSDFPGQKTGFGVSDQPTYSLGSFDVSQLSDEPYQPTEQEKERLEFLKKLGQ</sequence>
<keyword evidence="2" id="KW-0472">Membrane</keyword>
<proteinExistence type="predicted"/>
<evidence type="ECO:0000313" key="4">
    <source>
        <dbReference type="Proteomes" id="UP001156690"/>
    </source>
</evidence>
<evidence type="ECO:0000313" key="3">
    <source>
        <dbReference type="EMBL" id="GLQ76381.1"/>
    </source>
</evidence>
<evidence type="ECO:0000256" key="1">
    <source>
        <dbReference type="SAM" id="MobiDB-lite"/>
    </source>
</evidence>
<evidence type="ECO:0000256" key="2">
    <source>
        <dbReference type="SAM" id="Phobius"/>
    </source>
</evidence>
<gene>
    <name evidence="3" type="ORF">GCM10007932_57440</name>
</gene>
<dbReference type="EMBL" id="BSNX01000075">
    <property type="protein sequence ID" value="GLQ76381.1"/>
    <property type="molecule type" value="Genomic_DNA"/>
</dbReference>
<reference evidence="4" key="1">
    <citation type="journal article" date="2019" name="Int. J. Syst. Evol. Microbiol.">
        <title>The Global Catalogue of Microorganisms (GCM) 10K type strain sequencing project: providing services to taxonomists for standard genome sequencing and annotation.</title>
        <authorList>
            <consortium name="The Broad Institute Genomics Platform"/>
            <consortium name="The Broad Institute Genome Sequencing Center for Infectious Disease"/>
            <person name="Wu L."/>
            <person name="Ma J."/>
        </authorList>
    </citation>
    <scope>NUCLEOTIDE SEQUENCE [LARGE SCALE GENOMIC DNA]</scope>
    <source>
        <strain evidence="4">NBRC 15640</strain>
    </source>
</reference>
<dbReference type="RefSeq" id="WP_126608128.1">
    <property type="nucleotide sequence ID" value="NZ_AP025145.1"/>
</dbReference>
<keyword evidence="4" id="KW-1185">Reference proteome</keyword>
<protein>
    <submittedName>
        <fullName evidence="3">Uncharacterized protein</fullName>
    </submittedName>
</protein>
<keyword evidence="2" id="KW-0812">Transmembrane</keyword>
<name>A0AAV5P4H2_9VIBR</name>
<feature type="transmembrane region" description="Helical" evidence="2">
    <location>
        <begin position="13"/>
        <end position="35"/>
    </location>
</feature>
<feature type="compositionally biased region" description="Basic and acidic residues" evidence="1">
    <location>
        <begin position="371"/>
        <end position="385"/>
    </location>
</feature>
<dbReference type="Proteomes" id="UP001156690">
    <property type="component" value="Unassembled WGS sequence"/>
</dbReference>
<feature type="region of interest" description="Disordered" evidence="1">
    <location>
        <begin position="42"/>
        <end position="64"/>
    </location>
</feature>
<organism evidence="3 4">
    <name type="scientific">Vibrio penaeicida</name>
    <dbReference type="NCBI Taxonomy" id="104609"/>
    <lineage>
        <taxon>Bacteria</taxon>
        <taxon>Pseudomonadati</taxon>
        <taxon>Pseudomonadota</taxon>
        <taxon>Gammaproteobacteria</taxon>
        <taxon>Vibrionales</taxon>
        <taxon>Vibrionaceae</taxon>
        <taxon>Vibrio</taxon>
    </lineage>
</organism>
<accession>A0AAV5P4H2</accession>
<keyword evidence="2" id="KW-1133">Transmembrane helix</keyword>